<keyword evidence="11" id="KW-1185">Reference proteome</keyword>
<accession>A0A2G5B3V8</accession>
<evidence type="ECO:0000256" key="5">
    <source>
        <dbReference type="ARBA" id="ARBA00023157"/>
    </source>
</evidence>
<dbReference type="InterPro" id="IPR001314">
    <property type="entry name" value="Peptidase_S1A"/>
</dbReference>
<evidence type="ECO:0000256" key="3">
    <source>
        <dbReference type="ARBA" id="ARBA00022801"/>
    </source>
</evidence>
<keyword evidence="4 6" id="KW-0720">Serine protease</keyword>
<keyword evidence="3 6" id="KW-0378">Hydrolase</keyword>
<evidence type="ECO:0000256" key="6">
    <source>
        <dbReference type="RuleBase" id="RU363034"/>
    </source>
</evidence>
<feature type="signal peptide" evidence="8">
    <location>
        <begin position="1"/>
        <end position="27"/>
    </location>
</feature>
<dbReference type="STRING" id="763665.A0A2G5B3V8"/>
<evidence type="ECO:0000256" key="8">
    <source>
        <dbReference type="SAM" id="SignalP"/>
    </source>
</evidence>
<dbReference type="InterPro" id="IPR009003">
    <property type="entry name" value="Peptidase_S1_PA"/>
</dbReference>
<gene>
    <name evidence="10" type="ORF">COEREDRAFT_11492</name>
</gene>
<dbReference type="InterPro" id="IPR018114">
    <property type="entry name" value="TRYPSIN_HIS"/>
</dbReference>
<evidence type="ECO:0000256" key="7">
    <source>
        <dbReference type="SAM" id="MobiDB-lite"/>
    </source>
</evidence>
<feature type="domain" description="Peptidase S1" evidence="9">
    <location>
        <begin position="41"/>
        <end position="278"/>
    </location>
</feature>
<dbReference type="GO" id="GO:0004252">
    <property type="term" value="F:serine-type endopeptidase activity"/>
    <property type="evidence" value="ECO:0007669"/>
    <property type="project" value="InterPro"/>
</dbReference>
<sequence length="369" mass="38730">MSNISRSILHSTLWLLYSLSIVSYVCALPSGKHSSNLMARIMGGTDADFSRYPFIVYLYNEAEKTYCGGSIISDQWVLTAAHCIKSASTNDLLVYVGQAEYNLDTSKGVKVTDIHNHPDYNDQTMLNDISLLRLESPVTSDKASTISIDSTSVGDGETLTALGWGYTSATGTTASKQLIKGDLKTLSKEQCGSIDTNFNGNDGPRICVAADAGADTCPGDSGGPLIRKVGGKNVLVGITSFGTAGAGQSISSNCGGKGMVSIFTHASYFRSFIDSSTGGLRQIEGEPISDGDLSDTDESTGSDLTSDSSNILDAFDDFASLTILDTSKISDDKEVDASSNGRSGNAGIISLQSLMLTTSLAAISVFVNV</sequence>
<dbReference type="InterPro" id="IPR033116">
    <property type="entry name" value="TRYPSIN_SER"/>
</dbReference>
<reference evidence="10 11" key="1">
    <citation type="journal article" date="2015" name="Genome Biol. Evol.">
        <title>Phylogenomic analyses indicate that early fungi evolved digesting cell walls of algal ancestors of land plants.</title>
        <authorList>
            <person name="Chang Y."/>
            <person name="Wang S."/>
            <person name="Sekimoto S."/>
            <person name="Aerts A.L."/>
            <person name="Choi C."/>
            <person name="Clum A."/>
            <person name="LaButti K.M."/>
            <person name="Lindquist E.A."/>
            <person name="Yee Ngan C."/>
            <person name="Ohm R.A."/>
            <person name="Salamov A.A."/>
            <person name="Grigoriev I.V."/>
            <person name="Spatafora J.W."/>
            <person name="Berbee M.L."/>
        </authorList>
    </citation>
    <scope>NUCLEOTIDE SEQUENCE [LARGE SCALE GENOMIC DNA]</scope>
    <source>
        <strain evidence="10 11">NRRL 1564</strain>
    </source>
</reference>
<comment type="similarity">
    <text evidence="1">Belongs to the peptidase S1 family.</text>
</comment>
<dbReference type="PANTHER" id="PTHR24276">
    <property type="entry name" value="POLYSERASE-RELATED"/>
    <property type="match status" value="1"/>
</dbReference>
<dbReference type="PROSITE" id="PS00134">
    <property type="entry name" value="TRYPSIN_HIS"/>
    <property type="match status" value="1"/>
</dbReference>
<keyword evidence="5" id="KW-1015">Disulfide bond</keyword>
<evidence type="ECO:0000256" key="2">
    <source>
        <dbReference type="ARBA" id="ARBA00022670"/>
    </source>
</evidence>
<feature type="chain" id="PRO_5013807917" evidence="8">
    <location>
        <begin position="28"/>
        <end position="369"/>
    </location>
</feature>
<protein>
    <submittedName>
        <fullName evidence="10">Trypsin-like serine protease</fullName>
    </submittedName>
</protein>
<keyword evidence="2 6" id="KW-0645">Protease</keyword>
<dbReference type="SMART" id="SM00020">
    <property type="entry name" value="Tryp_SPc"/>
    <property type="match status" value="1"/>
</dbReference>
<name>A0A2G5B3V8_COERN</name>
<organism evidence="10 11">
    <name type="scientific">Coemansia reversa (strain ATCC 12441 / NRRL 1564)</name>
    <dbReference type="NCBI Taxonomy" id="763665"/>
    <lineage>
        <taxon>Eukaryota</taxon>
        <taxon>Fungi</taxon>
        <taxon>Fungi incertae sedis</taxon>
        <taxon>Zoopagomycota</taxon>
        <taxon>Kickxellomycotina</taxon>
        <taxon>Kickxellomycetes</taxon>
        <taxon>Kickxellales</taxon>
        <taxon>Kickxellaceae</taxon>
        <taxon>Coemansia</taxon>
    </lineage>
</organism>
<dbReference type="CDD" id="cd00190">
    <property type="entry name" value="Tryp_SPc"/>
    <property type="match status" value="1"/>
</dbReference>
<dbReference type="PROSITE" id="PS00135">
    <property type="entry name" value="TRYPSIN_SER"/>
    <property type="match status" value="1"/>
</dbReference>
<dbReference type="InterPro" id="IPR050430">
    <property type="entry name" value="Peptidase_S1"/>
</dbReference>
<dbReference type="OrthoDB" id="6380398at2759"/>
<evidence type="ECO:0000259" key="9">
    <source>
        <dbReference type="PROSITE" id="PS50240"/>
    </source>
</evidence>
<evidence type="ECO:0000313" key="10">
    <source>
        <dbReference type="EMBL" id="PIA13407.1"/>
    </source>
</evidence>
<dbReference type="EMBL" id="KZ303538">
    <property type="protein sequence ID" value="PIA13407.1"/>
    <property type="molecule type" value="Genomic_DNA"/>
</dbReference>
<dbReference type="FunFam" id="2.40.10.10:FF:000073">
    <property type="entry name" value="Trypsin alpha"/>
    <property type="match status" value="1"/>
</dbReference>
<dbReference type="PANTHER" id="PTHR24276:SF98">
    <property type="entry name" value="FI18310P1-RELATED"/>
    <property type="match status" value="1"/>
</dbReference>
<evidence type="ECO:0000313" key="11">
    <source>
        <dbReference type="Proteomes" id="UP000242474"/>
    </source>
</evidence>
<dbReference type="GO" id="GO:0006508">
    <property type="term" value="P:proteolysis"/>
    <property type="evidence" value="ECO:0007669"/>
    <property type="project" value="UniProtKB-KW"/>
</dbReference>
<dbReference type="PROSITE" id="PS50240">
    <property type="entry name" value="TRYPSIN_DOM"/>
    <property type="match status" value="1"/>
</dbReference>
<dbReference type="Pfam" id="PF00089">
    <property type="entry name" value="Trypsin"/>
    <property type="match status" value="1"/>
</dbReference>
<dbReference type="AlphaFoldDB" id="A0A2G5B3V8"/>
<dbReference type="InterPro" id="IPR001254">
    <property type="entry name" value="Trypsin_dom"/>
</dbReference>
<dbReference type="InterPro" id="IPR043504">
    <property type="entry name" value="Peptidase_S1_PA_chymotrypsin"/>
</dbReference>
<proteinExistence type="inferred from homology"/>
<feature type="compositionally biased region" description="Acidic residues" evidence="7">
    <location>
        <begin position="287"/>
        <end position="300"/>
    </location>
</feature>
<keyword evidence="8" id="KW-0732">Signal</keyword>
<dbReference type="SUPFAM" id="SSF50494">
    <property type="entry name" value="Trypsin-like serine proteases"/>
    <property type="match status" value="1"/>
</dbReference>
<evidence type="ECO:0000256" key="4">
    <source>
        <dbReference type="ARBA" id="ARBA00022825"/>
    </source>
</evidence>
<feature type="region of interest" description="Disordered" evidence="7">
    <location>
        <begin position="280"/>
        <end position="305"/>
    </location>
</feature>
<evidence type="ECO:0000256" key="1">
    <source>
        <dbReference type="ARBA" id="ARBA00007664"/>
    </source>
</evidence>
<dbReference type="Proteomes" id="UP000242474">
    <property type="component" value="Unassembled WGS sequence"/>
</dbReference>
<dbReference type="PRINTS" id="PR00722">
    <property type="entry name" value="CHYMOTRYPSIN"/>
</dbReference>
<dbReference type="Gene3D" id="2.40.10.10">
    <property type="entry name" value="Trypsin-like serine proteases"/>
    <property type="match status" value="1"/>
</dbReference>